<gene>
    <name evidence="2" type="ORF">CCUS01_16163</name>
</gene>
<keyword evidence="3" id="KW-1185">Reference proteome</keyword>
<evidence type="ECO:0000259" key="1">
    <source>
        <dbReference type="Pfam" id="PF08031"/>
    </source>
</evidence>
<proteinExistence type="predicted"/>
<dbReference type="GO" id="GO:0004497">
    <property type="term" value="F:monooxygenase activity"/>
    <property type="evidence" value="ECO:0007669"/>
    <property type="project" value="UniProtKB-KW"/>
</dbReference>
<dbReference type="GO" id="GO:0050660">
    <property type="term" value="F:flavin adenine dinucleotide binding"/>
    <property type="evidence" value="ECO:0007669"/>
    <property type="project" value="InterPro"/>
</dbReference>
<dbReference type="Proteomes" id="UP001239213">
    <property type="component" value="Unassembled WGS sequence"/>
</dbReference>
<keyword evidence="2" id="KW-0503">Monooxygenase</keyword>
<keyword evidence="2" id="KW-0560">Oxidoreductase</keyword>
<dbReference type="InterPro" id="IPR016169">
    <property type="entry name" value="FAD-bd_PCMH_sub2"/>
</dbReference>
<name>A0AAI9Y379_9PEZI</name>
<organism evidence="2 3">
    <name type="scientific">Colletotrichum cuscutae</name>
    <dbReference type="NCBI Taxonomy" id="1209917"/>
    <lineage>
        <taxon>Eukaryota</taxon>
        <taxon>Fungi</taxon>
        <taxon>Dikarya</taxon>
        <taxon>Ascomycota</taxon>
        <taxon>Pezizomycotina</taxon>
        <taxon>Sordariomycetes</taxon>
        <taxon>Hypocreomycetidae</taxon>
        <taxon>Glomerellales</taxon>
        <taxon>Glomerellaceae</taxon>
        <taxon>Colletotrichum</taxon>
        <taxon>Colletotrichum acutatum species complex</taxon>
    </lineage>
</organism>
<evidence type="ECO:0000313" key="2">
    <source>
        <dbReference type="EMBL" id="KAK1480585.1"/>
    </source>
</evidence>
<protein>
    <submittedName>
        <fullName evidence="2">FAD-dependent monooxygenase</fullName>
    </submittedName>
</protein>
<reference evidence="2" key="1">
    <citation type="submission" date="2016-11" db="EMBL/GenBank/DDBJ databases">
        <title>The genome sequence of Colletotrichum cuscutae.</title>
        <authorList>
            <person name="Baroncelli R."/>
        </authorList>
    </citation>
    <scope>NUCLEOTIDE SEQUENCE</scope>
    <source>
        <strain evidence="2">IMI 304802</strain>
    </source>
</reference>
<sequence>MRGALTPAWRSAYIHIISSGAYINTTDTIPEGALATAAAWTEENKEAVAMVRLWLVEAITTEAVWRKWAGAYINEANPFNSNFQEDFYGGNYDRLLEIKDKYDPTASLYVRSGVGSHKWDYNLTAGKLCRE</sequence>
<evidence type="ECO:0000313" key="3">
    <source>
        <dbReference type="Proteomes" id="UP001239213"/>
    </source>
</evidence>
<dbReference type="Pfam" id="PF08031">
    <property type="entry name" value="BBE"/>
    <property type="match status" value="1"/>
</dbReference>
<feature type="domain" description="Berberine/berberine-like" evidence="1">
    <location>
        <begin position="71"/>
        <end position="108"/>
    </location>
</feature>
<dbReference type="Gene3D" id="3.40.462.20">
    <property type="match status" value="1"/>
</dbReference>
<comment type="caution">
    <text evidence="2">The sequence shown here is derived from an EMBL/GenBank/DDBJ whole genome shotgun (WGS) entry which is preliminary data.</text>
</comment>
<dbReference type="EMBL" id="MPDP01000107">
    <property type="protein sequence ID" value="KAK1480585.1"/>
    <property type="molecule type" value="Genomic_DNA"/>
</dbReference>
<dbReference type="AlphaFoldDB" id="A0AAI9Y379"/>
<accession>A0AAI9Y379</accession>
<dbReference type="InterPro" id="IPR012951">
    <property type="entry name" value="BBE"/>
</dbReference>
<dbReference type="Gene3D" id="3.30.465.10">
    <property type="match status" value="1"/>
</dbReference>